<evidence type="ECO:0000256" key="1">
    <source>
        <dbReference type="SAM" id="Phobius"/>
    </source>
</evidence>
<gene>
    <name evidence="2" type="ORF">L284_06415</name>
</gene>
<evidence type="ECO:0000313" key="2">
    <source>
        <dbReference type="EMBL" id="EQB17809.1"/>
    </source>
</evidence>
<dbReference type="EMBL" id="ATHL01000050">
    <property type="protein sequence ID" value="EQB17809.1"/>
    <property type="molecule type" value="Genomic_DNA"/>
</dbReference>
<dbReference type="AlphaFoldDB" id="T0J7A7"/>
<comment type="caution">
    <text evidence="2">The sequence shown here is derived from an EMBL/GenBank/DDBJ whole genome shotgun (WGS) entry which is preliminary data.</text>
</comment>
<keyword evidence="1" id="KW-0812">Transmembrane</keyword>
<reference evidence="2 3" key="1">
    <citation type="journal article" date="2013" name="Genome Announc.">
        <title>Genome Sequence of Novosphingobium lindaniclasticum LE124T, Isolated from a Hexachlorocyclohexane Dumpsite.</title>
        <authorList>
            <person name="Saxena A."/>
            <person name="Nayyar N."/>
            <person name="Sangwan N."/>
            <person name="Kumari R."/>
            <person name="Khurana J.P."/>
            <person name="Lal R."/>
        </authorList>
    </citation>
    <scope>NUCLEOTIDE SEQUENCE [LARGE SCALE GENOMIC DNA]</scope>
    <source>
        <strain evidence="2 3">LE124</strain>
    </source>
</reference>
<organism evidence="2 3">
    <name type="scientific">Novosphingobium lindaniclasticum LE124</name>
    <dbReference type="NCBI Taxonomy" id="1096930"/>
    <lineage>
        <taxon>Bacteria</taxon>
        <taxon>Pseudomonadati</taxon>
        <taxon>Pseudomonadota</taxon>
        <taxon>Alphaproteobacteria</taxon>
        <taxon>Sphingomonadales</taxon>
        <taxon>Sphingomonadaceae</taxon>
        <taxon>Novosphingobium</taxon>
    </lineage>
</organism>
<accession>T0J7A7</accession>
<proteinExistence type="predicted"/>
<feature type="transmembrane region" description="Helical" evidence="1">
    <location>
        <begin position="55"/>
        <end position="88"/>
    </location>
</feature>
<protein>
    <submittedName>
        <fullName evidence="2">Uncharacterized protein</fullName>
    </submittedName>
</protein>
<sequence>MGAFFMSRKGSTMKVIGYLLAGFLILGLIGAAVKLLVILAVAGVIIGFIVNPRESIGMIALLAIIGLVTRFPLPGALLILALCIVAAIPKSEST</sequence>
<dbReference type="PATRIC" id="fig|1096930.3.peg.1268"/>
<keyword evidence="1" id="KW-0472">Membrane</keyword>
<name>T0J7A7_9SPHN</name>
<keyword evidence="3" id="KW-1185">Reference proteome</keyword>
<keyword evidence="1" id="KW-1133">Transmembrane helix</keyword>
<evidence type="ECO:0000313" key="3">
    <source>
        <dbReference type="Proteomes" id="UP000015527"/>
    </source>
</evidence>
<dbReference type="Proteomes" id="UP000015527">
    <property type="component" value="Unassembled WGS sequence"/>
</dbReference>
<feature type="transmembrane region" description="Helical" evidence="1">
    <location>
        <begin position="16"/>
        <end position="49"/>
    </location>
</feature>